<reference evidence="2 3" key="1">
    <citation type="submission" date="2018-04" db="EMBL/GenBank/DDBJ databases">
        <title>Sphingobacterium cortibacter sp. nov.</title>
        <authorList>
            <person name="Li Y."/>
        </authorList>
    </citation>
    <scope>NUCLEOTIDE SEQUENCE [LARGE SCALE GENOMIC DNA]</scope>
    <source>
        <strain evidence="2 3">2c-3</strain>
    </source>
</reference>
<keyword evidence="1" id="KW-1133">Transmembrane helix</keyword>
<evidence type="ECO:0000313" key="2">
    <source>
        <dbReference type="EMBL" id="PVH25512.1"/>
    </source>
</evidence>
<evidence type="ECO:0000256" key="1">
    <source>
        <dbReference type="SAM" id="Phobius"/>
    </source>
</evidence>
<dbReference type="OrthoDB" id="1112758at2"/>
<keyword evidence="1" id="KW-0472">Membrane</keyword>
<evidence type="ECO:0000313" key="3">
    <source>
        <dbReference type="Proteomes" id="UP000245627"/>
    </source>
</evidence>
<accession>A0A2T8HJM1</accession>
<gene>
    <name evidence="2" type="ORF">DC487_06070</name>
</gene>
<keyword evidence="3" id="KW-1185">Reference proteome</keyword>
<name>A0A2T8HJM1_9SPHI</name>
<feature type="transmembrane region" description="Helical" evidence="1">
    <location>
        <begin position="82"/>
        <end position="101"/>
    </location>
</feature>
<dbReference type="Proteomes" id="UP000245627">
    <property type="component" value="Unassembled WGS sequence"/>
</dbReference>
<dbReference type="EMBL" id="QDKG01000002">
    <property type="protein sequence ID" value="PVH25512.1"/>
    <property type="molecule type" value="Genomic_DNA"/>
</dbReference>
<comment type="caution">
    <text evidence="2">The sequence shown here is derived from an EMBL/GenBank/DDBJ whole genome shotgun (WGS) entry which is preliminary data.</text>
</comment>
<organism evidence="2 3">
    <name type="scientific">Sphingobacterium corticibacter</name>
    <dbReference type="NCBI Taxonomy" id="2171749"/>
    <lineage>
        <taxon>Bacteria</taxon>
        <taxon>Pseudomonadati</taxon>
        <taxon>Bacteroidota</taxon>
        <taxon>Sphingobacteriia</taxon>
        <taxon>Sphingobacteriales</taxon>
        <taxon>Sphingobacteriaceae</taxon>
        <taxon>Sphingobacterium</taxon>
    </lineage>
</organism>
<keyword evidence="1" id="KW-0812">Transmembrane</keyword>
<protein>
    <submittedName>
        <fullName evidence="2">Uncharacterized protein</fullName>
    </submittedName>
</protein>
<dbReference type="AlphaFoldDB" id="A0A2T8HJM1"/>
<dbReference type="RefSeq" id="WP_116775085.1">
    <property type="nucleotide sequence ID" value="NZ_QDKG01000002.1"/>
</dbReference>
<proteinExistence type="predicted"/>
<sequence>MDNNYQLSRIHNYVAGLMSREDMHALEREAINDPFLQDAIDGYKLQNGVETAPLSLLQKRLAERIEQRGLERNRRFFGWQRLTVGLVAAVMFVVVCSLLVFRHLQQKPTNSAQVEGITIITPALRVQVVPEENSDARPLKGWDRFSQELHKNLSSYTNAISVDVQFDIVNGHADDIRISGTSDSHFVEKIKETIQQELLWEGEKANFRLHIGAE</sequence>